<evidence type="ECO:0008006" key="4">
    <source>
        <dbReference type="Google" id="ProtNLM"/>
    </source>
</evidence>
<dbReference type="InterPro" id="IPR011463">
    <property type="entry name" value="DUF1569"/>
</dbReference>
<dbReference type="KEGG" id="ddo:I597_2048"/>
<feature type="chain" id="PRO_5001987402" description="DinB-like domain-containing protein" evidence="1">
    <location>
        <begin position="25"/>
        <end position="182"/>
    </location>
</feature>
<comment type="caution">
    <text evidence="2">The sequence shown here is derived from an EMBL/GenBank/DDBJ whole genome shotgun (WGS) entry which is preliminary data.</text>
</comment>
<dbReference type="EMBL" id="JSAQ01000001">
    <property type="protein sequence ID" value="KGO05810.1"/>
    <property type="molecule type" value="Genomic_DNA"/>
</dbReference>
<accession>A0A0A2GZG2</accession>
<dbReference type="InterPro" id="IPR034660">
    <property type="entry name" value="DinB/YfiT-like"/>
</dbReference>
<evidence type="ECO:0000256" key="1">
    <source>
        <dbReference type="SAM" id="SignalP"/>
    </source>
</evidence>
<dbReference type="Gene3D" id="1.20.120.450">
    <property type="entry name" value="dinb family like domain"/>
    <property type="match status" value="1"/>
</dbReference>
<evidence type="ECO:0000313" key="2">
    <source>
        <dbReference type="EMBL" id="KGO05810.1"/>
    </source>
</evidence>
<keyword evidence="3" id="KW-1185">Reference proteome</keyword>
<protein>
    <recommendedName>
        <fullName evidence="4">DinB-like domain-containing protein</fullName>
    </recommendedName>
</protein>
<reference evidence="2 3" key="1">
    <citation type="submission" date="2014-10" db="EMBL/GenBank/DDBJ databases">
        <title>Draft genome sequence of the proteorhodopsin-containing marine bacterium Dokdonia donghaensis.</title>
        <authorList>
            <person name="Gomez-Consarnau L."/>
            <person name="Gonzalez J.M."/>
            <person name="Riedel T."/>
            <person name="Jaenicke S."/>
            <person name="Wagner-Doebler I."/>
            <person name="Fuhrman J.A."/>
        </authorList>
    </citation>
    <scope>NUCLEOTIDE SEQUENCE [LARGE SCALE GENOMIC DNA]</scope>
    <source>
        <strain evidence="2 3">DSW-1</strain>
    </source>
</reference>
<dbReference type="Proteomes" id="UP000030140">
    <property type="component" value="Unassembled WGS sequence"/>
</dbReference>
<dbReference type="AlphaFoldDB" id="A0A0A2GZG2"/>
<evidence type="ECO:0000313" key="3">
    <source>
        <dbReference type="Proteomes" id="UP000030140"/>
    </source>
</evidence>
<dbReference type="OrthoDB" id="981199at2"/>
<gene>
    <name evidence="2" type="ORF">NV36_02420</name>
</gene>
<dbReference type="PATRIC" id="fig|1300343.5.peg.2058"/>
<keyword evidence="1" id="KW-0732">Signal</keyword>
<proteinExistence type="predicted"/>
<dbReference type="SUPFAM" id="SSF109854">
    <property type="entry name" value="DinB/YfiT-like putative metalloenzymes"/>
    <property type="match status" value="1"/>
</dbReference>
<organism evidence="2 3">
    <name type="scientific">Dokdonia donghaensis DSW-1</name>
    <dbReference type="NCBI Taxonomy" id="1300343"/>
    <lineage>
        <taxon>Bacteria</taxon>
        <taxon>Pseudomonadati</taxon>
        <taxon>Bacteroidota</taxon>
        <taxon>Flavobacteriia</taxon>
        <taxon>Flavobacteriales</taxon>
        <taxon>Flavobacteriaceae</taxon>
        <taxon>Dokdonia</taxon>
    </lineage>
</organism>
<feature type="signal peptide" evidence="1">
    <location>
        <begin position="1"/>
        <end position="24"/>
    </location>
</feature>
<dbReference type="Pfam" id="PF07606">
    <property type="entry name" value="DUF1569"/>
    <property type="match status" value="1"/>
</dbReference>
<name>A0A0A2GZG2_9FLAO</name>
<sequence>MKKRINIFLILLAGILLLSSAATIESNRNNFDLKVKLDEVASYSNVRDTKNLEVSEAAVAWHMDHIFLVVNQVSKALEQSNESDYKTKFNMKRAYVFTFNRMPRGKATAPEAARPKDNIDLNTIQMHYDQALATVDQLSNLPEKKHFNHPVLGTLNRDKTIKFLAIHTEHHLKIIRDILEDK</sequence>
<dbReference type="RefSeq" id="WP_035324841.1">
    <property type="nucleotide sequence ID" value="NZ_CP015125.1"/>
</dbReference>